<dbReference type="InterPro" id="IPR011009">
    <property type="entry name" value="Kinase-like_dom_sf"/>
</dbReference>
<keyword evidence="2" id="KW-0808">Transferase</keyword>
<keyword evidence="2" id="KW-0418">Kinase</keyword>
<name>A0A654LZ31_9ARCH</name>
<dbReference type="Proteomes" id="UP000058925">
    <property type="component" value="Chromosome"/>
</dbReference>
<dbReference type="KEGG" id="taa:NMY3_02045"/>
<organism evidence="2 3">
    <name type="scientific">Candidatus Nitrosocosmicus oleophilus</name>
    <dbReference type="NCBI Taxonomy" id="1353260"/>
    <lineage>
        <taxon>Archaea</taxon>
        <taxon>Nitrososphaerota</taxon>
        <taxon>Nitrososphaeria</taxon>
        <taxon>Nitrososphaerales</taxon>
        <taxon>Nitrososphaeraceae</taxon>
        <taxon>Candidatus Nitrosocosmicus</taxon>
    </lineage>
</organism>
<keyword evidence="2" id="KW-0723">Serine/threonine-protein kinase</keyword>
<sequence length="233" mass="26674">MHFVNWQRDIALSKIDGKMVVIKRNKTVKTINEYLLVFVFTFISIVLLHPTAPLKTGKSILENEGSFSRQKLKDLGIQTPRLIEINKDVIIEEYIDGGNLYRFLQKSNNLEIVYKVGTITRNLHNSGSCFIDNKAQNYLVKDLEIIRTDLGLIQNHATEYTKSVDIGIFLASLLDLDNEKYKIIEKSFLDGYKNDSTDKLPYLSVIVRNIAALVLVSNYYNLAKNLLKKSDIK</sequence>
<dbReference type="SUPFAM" id="SSF56112">
    <property type="entry name" value="Protein kinase-like (PK-like)"/>
    <property type="match status" value="1"/>
</dbReference>
<dbReference type="Gene3D" id="1.10.510.10">
    <property type="entry name" value="Transferase(Phosphotransferase) domain 1"/>
    <property type="match status" value="1"/>
</dbReference>
<reference evidence="3" key="1">
    <citation type="submission" date="2015-10" db="EMBL/GenBank/DDBJ databases">
        <title>Niche specialization of a soil ammonia-oxidizing archaeon, Candidatus Nitrosocosmicus oleophilus.</title>
        <authorList>
            <person name="Jung M.-Y."/>
            <person name="Rhee S.-K."/>
        </authorList>
    </citation>
    <scope>NUCLEOTIDE SEQUENCE [LARGE SCALE GENOMIC DNA]</scope>
    <source>
        <strain evidence="3">MY3</strain>
    </source>
</reference>
<keyword evidence="1" id="KW-0472">Membrane</keyword>
<evidence type="ECO:0000256" key="1">
    <source>
        <dbReference type="SAM" id="Phobius"/>
    </source>
</evidence>
<keyword evidence="3" id="KW-1185">Reference proteome</keyword>
<evidence type="ECO:0000313" key="2">
    <source>
        <dbReference type="EMBL" id="ALI36247.1"/>
    </source>
</evidence>
<gene>
    <name evidence="2" type="ORF">NMY3_02045</name>
</gene>
<proteinExistence type="predicted"/>
<dbReference type="EMBL" id="CP012850">
    <property type="protein sequence ID" value="ALI36247.1"/>
    <property type="molecule type" value="Genomic_DNA"/>
</dbReference>
<dbReference type="GO" id="GO:0004674">
    <property type="term" value="F:protein serine/threonine kinase activity"/>
    <property type="evidence" value="ECO:0007669"/>
    <property type="project" value="UniProtKB-KW"/>
</dbReference>
<dbReference type="RefSeq" id="WP_196815553.1">
    <property type="nucleotide sequence ID" value="NZ_CP012850.1"/>
</dbReference>
<keyword evidence="1" id="KW-1133">Transmembrane helix</keyword>
<dbReference type="AlphaFoldDB" id="A0A654LZ31"/>
<accession>A0A654LZ31</accession>
<evidence type="ECO:0000313" key="3">
    <source>
        <dbReference type="Proteomes" id="UP000058925"/>
    </source>
</evidence>
<keyword evidence="1" id="KW-0812">Transmembrane</keyword>
<dbReference type="GeneID" id="60422023"/>
<dbReference type="OrthoDB" id="10402at2157"/>
<protein>
    <submittedName>
        <fullName evidence="2">Bifunctional UGMP family protein/serine/threonine protein kinase</fullName>
    </submittedName>
</protein>
<feature type="transmembrane region" description="Helical" evidence="1">
    <location>
        <begin position="34"/>
        <end position="52"/>
    </location>
</feature>